<evidence type="ECO:0000313" key="3">
    <source>
        <dbReference type="Proteomes" id="UP000663842"/>
    </source>
</evidence>
<evidence type="ECO:0000313" key="1">
    <source>
        <dbReference type="EMBL" id="CAF4180264.1"/>
    </source>
</evidence>
<comment type="caution">
    <text evidence="2">The sequence shown here is derived from an EMBL/GenBank/DDBJ whole genome shotgun (WGS) entry which is preliminary data.</text>
</comment>
<name>A0A820BV62_9BILA</name>
<dbReference type="Proteomes" id="UP000663842">
    <property type="component" value="Unassembled WGS sequence"/>
</dbReference>
<sequence length="429" mass="49400">MDASRKAISGSLALVHCLAPIKPMQVDFISSHLTFHAHQVISIKIYNKIRDYTSAIDLLFHQHDFTNLESCVLVANSSPTKLENVIRQIKTLNKLVSFSIVQPKYDNIIELRYGYDYMDISNNTSIPSNLISLKLFICDSSSTISVYSSLSIIRFCQTIRYLSITVGQKDEIENVNINLSILAPSINENDLPILPHVISFDLEILARCDSREFVMLRTFDYRDHKAKLHLNIPVVYTEWFMTQSTAPNDHHLFYSDIEKLIVFITKKIPIVTWSSGHFQQIRYLIVQISIIHVSDYTSCLFPSVNFCKTKNNDVAQQQVAYLSCFVQVCPNVINLIVGNRLLVLSKLIDNPSLFPTLIHIELQVYSFDDCVCIIEVFLSSIQNLSYLKIMYDQNTLLDYPFSCVYIIEKRRRTFPNNVFHEEMINVKNN</sequence>
<dbReference type="EMBL" id="CAJOBF010006177">
    <property type="protein sequence ID" value="CAF4198694.1"/>
    <property type="molecule type" value="Genomic_DNA"/>
</dbReference>
<organism evidence="2 3">
    <name type="scientific">Rotaria magnacalcarata</name>
    <dbReference type="NCBI Taxonomy" id="392030"/>
    <lineage>
        <taxon>Eukaryota</taxon>
        <taxon>Metazoa</taxon>
        <taxon>Spiralia</taxon>
        <taxon>Gnathifera</taxon>
        <taxon>Rotifera</taxon>
        <taxon>Eurotatoria</taxon>
        <taxon>Bdelloidea</taxon>
        <taxon>Philodinida</taxon>
        <taxon>Philodinidae</taxon>
        <taxon>Rotaria</taxon>
    </lineage>
</organism>
<dbReference type="Proteomes" id="UP000663866">
    <property type="component" value="Unassembled WGS sequence"/>
</dbReference>
<evidence type="ECO:0000313" key="2">
    <source>
        <dbReference type="EMBL" id="CAF4198694.1"/>
    </source>
</evidence>
<proteinExistence type="predicted"/>
<evidence type="ECO:0000313" key="4">
    <source>
        <dbReference type="Proteomes" id="UP000663866"/>
    </source>
</evidence>
<keyword evidence="4" id="KW-1185">Reference proteome</keyword>
<accession>A0A820BV62</accession>
<reference evidence="2" key="1">
    <citation type="submission" date="2021-02" db="EMBL/GenBank/DDBJ databases">
        <authorList>
            <person name="Nowell W R."/>
        </authorList>
    </citation>
    <scope>NUCLEOTIDE SEQUENCE</scope>
</reference>
<protein>
    <submittedName>
        <fullName evidence="2">Uncharacterized protein</fullName>
    </submittedName>
</protein>
<dbReference type="AlphaFoldDB" id="A0A820BV62"/>
<dbReference type="EMBL" id="CAJOBG010006228">
    <property type="protein sequence ID" value="CAF4180264.1"/>
    <property type="molecule type" value="Genomic_DNA"/>
</dbReference>
<gene>
    <name evidence="1" type="ORF">OVN521_LOCUS25236</name>
    <name evidence="2" type="ORF">UXM345_LOCUS27877</name>
</gene>